<dbReference type="SMART" id="SM01401">
    <property type="entry name" value="Sds3"/>
    <property type="match status" value="1"/>
</dbReference>
<dbReference type="GO" id="GO:0005654">
    <property type="term" value="C:nucleoplasm"/>
    <property type="evidence" value="ECO:0007669"/>
    <property type="project" value="UniProtKB-ARBA"/>
</dbReference>
<evidence type="ECO:0000256" key="4">
    <source>
        <dbReference type="ARBA" id="ARBA00023163"/>
    </source>
</evidence>
<evidence type="ECO:0000313" key="8">
    <source>
        <dbReference type="Proteomes" id="UP000469890"/>
    </source>
</evidence>
<gene>
    <name evidence="7" type="ORF">FB192DRAFT_1365556</name>
</gene>
<evidence type="ECO:0000313" key="7">
    <source>
        <dbReference type="EMBL" id="KAF1802919.1"/>
    </source>
</evidence>
<sequence>MARIYREKLQSLQDEIRTIQEGTHSTFTETMTDIEMRREQTIHNAEYFKNYELTLSKHQYDQEMNLIQDEYETERHNLHDLVLQAIEDRKKQVKEDRDDYEFDVQDLFKDAYARVHTKRSLRKRTPFDRHNSASPSRQERRRRERQATPHNIHAQPSTAEEEELESEFLSMKGGAAARRQAAQIFSSQQRR</sequence>
<keyword evidence="3" id="KW-0805">Transcription regulation</keyword>
<name>A0A8H4BIG5_MUCCL</name>
<keyword evidence="2" id="KW-0678">Repressor</keyword>
<evidence type="ECO:0000256" key="6">
    <source>
        <dbReference type="SAM" id="MobiDB-lite"/>
    </source>
</evidence>
<reference evidence="7 8" key="1">
    <citation type="submission" date="2019-09" db="EMBL/GenBank/DDBJ databases">
        <authorList>
            <consortium name="DOE Joint Genome Institute"/>
            <person name="Mondo S.J."/>
            <person name="Navarro-Mendoza M.I."/>
            <person name="Perez-Arques C."/>
            <person name="Panchal S."/>
            <person name="Nicolas F.E."/>
            <person name="Ganguly P."/>
            <person name="Pangilinan J."/>
            <person name="Grigoriev I."/>
            <person name="Heitman J."/>
            <person name="Sanya K."/>
            <person name="Garre V."/>
        </authorList>
    </citation>
    <scope>NUCLEOTIDE SEQUENCE [LARGE SCALE GENOMIC DNA]</scope>
    <source>
        <strain evidence="7 8">MU402</strain>
    </source>
</reference>
<dbReference type="AlphaFoldDB" id="A0A8H4BIG5"/>
<dbReference type="Proteomes" id="UP000469890">
    <property type="component" value="Unassembled WGS sequence"/>
</dbReference>
<feature type="compositionally biased region" description="Low complexity" evidence="6">
    <location>
        <begin position="167"/>
        <end position="191"/>
    </location>
</feature>
<feature type="region of interest" description="Disordered" evidence="6">
    <location>
        <begin position="119"/>
        <end position="191"/>
    </location>
</feature>
<dbReference type="InterPro" id="IPR013907">
    <property type="entry name" value="Sds3"/>
</dbReference>
<keyword evidence="4" id="KW-0804">Transcription</keyword>
<evidence type="ECO:0000256" key="1">
    <source>
        <dbReference type="ARBA" id="ARBA00004123"/>
    </source>
</evidence>
<comment type="subcellular location">
    <subcellularLocation>
        <location evidence="1">Nucleus</location>
    </subcellularLocation>
</comment>
<evidence type="ECO:0000256" key="3">
    <source>
        <dbReference type="ARBA" id="ARBA00023015"/>
    </source>
</evidence>
<dbReference type="GO" id="GO:0010468">
    <property type="term" value="P:regulation of gene expression"/>
    <property type="evidence" value="ECO:0007669"/>
    <property type="project" value="UniProtKB-ARBA"/>
</dbReference>
<evidence type="ECO:0000256" key="5">
    <source>
        <dbReference type="ARBA" id="ARBA00023242"/>
    </source>
</evidence>
<dbReference type="PANTHER" id="PTHR21964">
    <property type="entry name" value="BREAST CANCER METASTASIS-SUPPRESSOR 1"/>
    <property type="match status" value="1"/>
</dbReference>
<dbReference type="EMBL" id="JAAECE010000003">
    <property type="protein sequence ID" value="KAF1802919.1"/>
    <property type="molecule type" value="Genomic_DNA"/>
</dbReference>
<proteinExistence type="predicted"/>
<protein>
    <submittedName>
        <fullName evidence="7">Sds3-like protein</fullName>
    </submittedName>
</protein>
<keyword evidence="5" id="KW-0539">Nucleus</keyword>
<evidence type="ECO:0000256" key="2">
    <source>
        <dbReference type="ARBA" id="ARBA00022491"/>
    </source>
</evidence>
<accession>A0A8H4BIG5</accession>
<organism evidence="7 8">
    <name type="scientific">Mucor circinelloides f. lusitanicus</name>
    <name type="common">Mucor racemosus var. lusitanicus</name>
    <dbReference type="NCBI Taxonomy" id="29924"/>
    <lineage>
        <taxon>Eukaryota</taxon>
        <taxon>Fungi</taxon>
        <taxon>Fungi incertae sedis</taxon>
        <taxon>Mucoromycota</taxon>
        <taxon>Mucoromycotina</taxon>
        <taxon>Mucoromycetes</taxon>
        <taxon>Mucorales</taxon>
        <taxon>Mucorineae</taxon>
        <taxon>Mucoraceae</taxon>
        <taxon>Mucor</taxon>
    </lineage>
</organism>
<comment type="caution">
    <text evidence="7">The sequence shown here is derived from an EMBL/GenBank/DDBJ whole genome shotgun (WGS) entry which is preliminary data.</text>
</comment>
<dbReference type="Pfam" id="PF08598">
    <property type="entry name" value="Sds3"/>
    <property type="match status" value="1"/>
</dbReference>